<evidence type="ECO:0000259" key="4">
    <source>
        <dbReference type="Pfam" id="PF04991"/>
    </source>
</evidence>
<dbReference type="Pfam" id="PF01467">
    <property type="entry name" value="CTP_transf_like"/>
    <property type="match status" value="1"/>
</dbReference>
<dbReference type="InterPro" id="IPR050385">
    <property type="entry name" value="Archaeal_FAD_synthase"/>
</dbReference>
<feature type="domain" description="LicD/FKTN/FKRP nucleotidyltransferase" evidence="4">
    <location>
        <begin position="46"/>
        <end position="95"/>
    </location>
</feature>
<sequence>MDHNTEHQQALEAKEKLHSFYNRVILKKSVITSYYRMFAIFQEILQAHDIEFFAHSGTMLGCVRHGGIIPWDDDVDVMIEELDEQRLFDIVPELEAAGIKLKESEHDGLLQFYCASKEICPLDIYMQIDVFIGVRMEIDGELCLHYKSENFRKWFAKRYIRLQDLYPLKVYDFGPLKTKGIGDYRNYFANSGFALDEAIVARHMNFDHFLPEIEELKKLGVYPIRDKDILQQRHEITLDEVGDYSPIAAKAQVAKKTILTYGTFDLFHVGHVRILKRLRSLGDRLVVGVSSDEFNALKGKKSFYSYEERAEILLATEFVDEVFPEHNWEQKEADIERIGANIFGMGSDWEGKFDHLKSKCEVVYLDRTEDVSTTDIKKALSNINQEEIMGLEKSLHSALEIVINLASSVGHK</sequence>
<gene>
    <name evidence="5" type="ORF">GCM10009114_20290</name>
</gene>
<feature type="domain" description="Cytidyltransferase-like" evidence="3">
    <location>
        <begin position="259"/>
        <end position="378"/>
    </location>
</feature>
<dbReference type="PANTHER" id="PTHR43793:SF1">
    <property type="entry name" value="FAD SYNTHASE"/>
    <property type="match status" value="1"/>
</dbReference>
<dbReference type="Proteomes" id="UP001500359">
    <property type="component" value="Unassembled WGS sequence"/>
</dbReference>
<evidence type="ECO:0000313" key="6">
    <source>
        <dbReference type="Proteomes" id="UP001500359"/>
    </source>
</evidence>
<keyword evidence="6" id="KW-1185">Reference proteome</keyword>
<evidence type="ECO:0000259" key="3">
    <source>
        <dbReference type="Pfam" id="PF01467"/>
    </source>
</evidence>
<dbReference type="InterPro" id="IPR007074">
    <property type="entry name" value="LicD/FKTN/FKRP_NTP_transf"/>
</dbReference>
<dbReference type="InterPro" id="IPR004821">
    <property type="entry name" value="Cyt_trans-like"/>
</dbReference>
<keyword evidence="1" id="KW-0808">Transferase</keyword>
<reference evidence="5 6" key="1">
    <citation type="journal article" date="2019" name="Int. J. Syst. Evol. Microbiol.">
        <title>The Global Catalogue of Microorganisms (GCM) 10K type strain sequencing project: providing services to taxonomists for standard genome sequencing and annotation.</title>
        <authorList>
            <consortium name="The Broad Institute Genomics Platform"/>
            <consortium name="The Broad Institute Genome Sequencing Center for Infectious Disease"/>
            <person name="Wu L."/>
            <person name="Ma J."/>
        </authorList>
    </citation>
    <scope>NUCLEOTIDE SEQUENCE [LARGE SCALE GENOMIC DNA]</scope>
    <source>
        <strain evidence="5 6">JCM 15896</strain>
    </source>
</reference>
<evidence type="ECO:0000256" key="1">
    <source>
        <dbReference type="ARBA" id="ARBA00022679"/>
    </source>
</evidence>
<dbReference type="Gene3D" id="3.40.50.620">
    <property type="entry name" value="HUPs"/>
    <property type="match status" value="1"/>
</dbReference>
<dbReference type="NCBIfam" id="TIGR00125">
    <property type="entry name" value="cyt_tran_rel"/>
    <property type="match status" value="1"/>
</dbReference>
<proteinExistence type="predicted"/>
<dbReference type="SUPFAM" id="SSF52374">
    <property type="entry name" value="Nucleotidylyl transferase"/>
    <property type="match status" value="1"/>
</dbReference>
<evidence type="ECO:0000256" key="2">
    <source>
        <dbReference type="ARBA" id="ARBA00022695"/>
    </source>
</evidence>
<evidence type="ECO:0000313" key="5">
    <source>
        <dbReference type="EMBL" id="GAA0856846.1"/>
    </source>
</evidence>
<accession>A0ABN1LJF9</accession>
<dbReference type="InterPro" id="IPR014729">
    <property type="entry name" value="Rossmann-like_a/b/a_fold"/>
</dbReference>
<organism evidence="5 6">
    <name type="scientific">Aliiglaciecola litoralis</name>
    <dbReference type="NCBI Taxonomy" id="582857"/>
    <lineage>
        <taxon>Bacteria</taxon>
        <taxon>Pseudomonadati</taxon>
        <taxon>Pseudomonadota</taxon>
        <taxon>Gammaproteobacteria</taxon>
        <taxon>Alteromonadales</taxon>
        <taxon>Alteromonadaceae</taxon>
        <taxon>Aliiglaciecola</taxon>
    </lineage>
</organism>
<evidence type="ECO:0008006" key="7">
    <source>
        <dbReference type="Google" id="ProtNLM"/>
    </source>
</evidence>
<dbReference type="Pfam" id="PF04991">
    <property type="entry name" value="LicD"/>
    <property type="match status" value="1"/>
</dbReference>
<dbReference type="EMBL" id="BAAAFD010000005">
    <property type="protein sequence ID" value="GAA0856846.1"/>
    <property type="molecule type" value="Genomic_DNA"/>
</dbReference>
<protein>
    <recommendedName>
        <fullName evidence="7">Glycerol-3-phosphate cytidylyltransferase</fullName>
    </recommendedName>
</protein>
<name>A0ABN1LJF9_9ALTE</name>
<comment type="caution">
    <text evidence="5">The sequence shown here is derived from an EMBL/GenBank/DDBJ whole genome shotgun (WGS) entry which is preliminary data.</text>
</comment>
<dbReference type="PANTHER" id="PTHR43793">
    <property type="entry name" value="FAD SYNTHASE"/>
    <property type="match status" value="1"/>
</dbReference>
<keyword evidence="2" id="KW-0548">Nucleotidyltransferase</keyword>